<dbReference type="Proteomes" id="UP001145069">
    <property type="component" value="Unassembled WGS sequence"/>
</dbReference>
<keyword evidence="4" id="KW-1185">Reference proteome</keyword>
<dbReference type="EMBL" id="JAMQKC010000005">
    <property type="protein sequence ID" value="MDC3417015.1"/>
    <property type="molecule type" value="Genomic_DNA"/>
</dbReference>
<name>A0A9X3WEY1_9BACI</name>
<evidence type="ECO:0000313" key="4">
    <source>
        <dbReference type="Proteomes" id="UP001145069"/>
    </source>
</evidence>
<dbReference type="AlphaFoldDB" id="A0A9X3WEY1"/>
<dbReference type="RefSeq" id="WP_272446063.1">
    <property type="nucleotide sequence ID" value="NZ_JAMQKC010000005.1"/>
</dbReference>
<proteinExistence type="predicted"/>
<feature type="region of interest" description="Disordered" evidence="2">
    <location>
        <begin position="22"/>
        <end position="61"/>
    </location>
</feature>
<sequence length="94" mass="11085">MEWGLILLFLLCPLMMLFMHGSHKGKGHNHQGESSKKHDHDTNHNHAIEQDDTTSRVERMDSYKINQLEGQMELLKNQNELLQKKVEEAKRDYK</sequence>
<evidence type="ECO:0000256" key="2">
    <source>
        <dbReference type="SAM" id="MobiDB-lite"/>
    </source>
</evidence>
<dbReference type="InterPro" id="IPR021682">
    <property type="entry name" value="DUF2933"/>
</dbReference>
<evidence type="ECO:0000256" key="1">
    <source>
        <dbReference type="SAM" id="Coils"/>
    </source>
</evidence>
<organism evidence="3 4">
    <name type="scientific">Aquibacillus salsiterrae</name>
    <dbReference type="NCBI Taxonomy" id="2950439"/>
    <lineage>
        <taxon>Bacteria</taxon>
        <taxon>Bacillati</taxon>
        <taxon>Bacillota</taxon>
        <taxon>Bacilli</taxon>
        <taxon>Bacillales</taxon>
        <taxon>Bacillaceae</taxon>
        <taxon>Aquibacillus</taxon>
    </lineage>
</organism>
<gene>
    <name evidence="3" type="ORF">NC799_08770</name>
</gene>
<protein>
    <submittedName>
        <fullName evidence="3">DUF2933 domain-containing protein</fullName>
    </submittedName>
</protein>
<keyword evidence="1" id="KW-0175">Coiled coil</keyword>
<feature type="compositionally biased region" description="Basic and acidic residues" evidence="2">
    <location>
        <begin position="30"/>
        <end position="61"/>
    </location>
</feature>
<accession>A0A9X3WEY1</accession>
<evidence type="ECO:0000313" key="3">
    <source>
        <dbReference type="EMBL" id="MDC3417015.1"/>
    </source>
</evidence>
<feature type="coiled-coil region" evidence="1">
    <location>
        <begin position="65"/>
        <end position="92"/>
    </location>
</feature>
<reference evidence="3" key="1">
    <citation type="submission" date="2022-06" db="EMBL/GenBank/DDBJ databases">
        <title>Aquibacillus sp. a new bacterium isolated from soil saline samples.</title>
        <authorList>
            <person name="Galisteo C."/>
            <person name="De La Haba R."/>
            <person name="Sanchez-Porro C."/>
            <person name="Ventosa A."/>
        </authorList>
    </citation>
    <scope>NUCLEOTIDE SEQUENCE</scope>
    <source>
        <strain evidence="3">3ASR75-54</strain>
    </source>
</reference>
<comment type="caution">
    <text evidence="3">The sequence shown here is derived from an EMBL/GenBank/DDBJ whole genome shotgun (WGS) entry which is preliminary data.</text>
</comment>
<dbReference type="Pfam" id="PF11666">
    <property type="entry name" value="DUF2933"/>
    <property type="match status" value="1"/>
</dbReference>